<evidence type="ECO:0000313" key="3">
    <source>
        <dbReference type="Proteomes" id="UP000075881"/>
    </source>
</evidence>
<evidence type="ECO:0000256" key="1">
    <source>
        <dbReference type="SAM" id="MobiDB-lite"/>
    </source>
</evidence>
<feature type="compositionally biased region" description="Polar residues" evidence="1">
    <location>
        <begin position="27"/>
        <end position="40"/>
    </location>
</feature>
<proteinExistence type="predicted"/>
<reference evidence="3" key="1">
    <citation type="submission" date="2013-03" db="EMBL/GenBank/DDBJ databases">
        <title>The Genome Sequence of Anopheles christyi ACHKN1017.</title>
        <authorList>
            <consortium name="The Broad Institute Genomics Platform"/>
            <person name="Neafsey D.E."/>
            <person name="Besansky N."/>
            <person name="Walker B."/>
            <person name="Young S.K."/>
            <person name="Zeng Q."/>
            <person name="Gargeya S."/>
            <person name="Fitzgerald M."/>
            <person name="Haas B."/>
            <person name="Abouelleil A."/>
            <person name="Allen A.W."/>
            <person name="Alvarado L."/>
            <person name="Arachchi H.M."/>
            <person name="Berlin A.M."/>
            <person name="Chapman S.B."/>
            <person name="Gainer-Dewar J."/>
            <person name="Goldberg J."/>
            <person name="Griggs A."/>
            <person name="Gujja S."/>
            <person name="Hansen M."/>
            <person name="Howarth C."/>
            <person name="Imamovic A."/>
            <person name="Ireland A."/>
            <person name="Larimer J."/>
            <person name="McCowan C."/>
            <person name="Murphy C."/>
            <person name="Pearson M."/>
            <person name="Poon T.W."/>
            <person name="Priest M."/>
            <person name="Roberts A."/>
            <person name="Saif S."/>
            <person name="Shea T."/>
            <person name="Sisk P."/>
            <person name="Sykes S."/>
            <person name="Wortman J."/>
            <person name="Nusbaum C."/>
            <person name="Birren B."/>
        </authorList>
    </citation>
    <scope>NUCLEOTIDE SEQUENCE [LARGE SCALE GENOMIC DNA]</scope>
    <source>
        <strain evidence="3">ACHKN1017</strain>
    </source>
</reference>
<evidence type="ECO:0000313" key="2">
    <source>
        <dbReference type="EnsemblMetazoa" id="ACHR014273-PB"/>
    </source>
</evidence>
<dbReference type="VEuPathDB" id="VectorBase:ACHR014273"/>
<protein>
    <submittedName>
        <fullName evidence="2">Uncharacterized protein</fullName>
    </submittedName>
</protein>
<dbReference type="Proteomes" id="UP000075881">
    <property type="component" value="Unassembled WGS sequence"/>
</dbReference>
<keyword evidence="3" id="KW-1185">Reference proteome</keyword>
<reference evidence="2" key="2">
    <citation type="submission" date="2020-05" db="UniProtKB">
        <authorList>
            <consortium name="EnsemblMetazoa"/>
        </authorList>
    </citation>
    <scope>IDENTIFICATION</scope>
    <source>
        <strain evidence="2">ACHKN1017</strain>
    </source>
</reference>
<dbReference type="AlphaFoldDB" id="A0A182KIK0"/>
<organism evidence="2 3">
    <name type="scientific">Anopheles christyi</name>
    <dbReference type="NCBI Taxonomy" id="43041"/>
    <lineage>
        <taxon>Eukaryota</taxon>
        <taxon>Metazoa</taxon>
        <taxon>Ecdysozoa</taxon>
        <taxon>Arthropoda</taxon>
        <taxon>Hexapoda</taxon>
        <taxon>Insecta</taxon>
        <taxon>Pterygota</taxon>
        <taxon>Neoptera</taxon>
        <taxon>Endopterygota</taxon>
        <taxon>Diptera</taxon>
        <taxon>Nematocera</taxon>
        <taxon>Culicoidea</taxon>
        <taxon>Culicidae</taxon>
        <taxon>Anophelinae</taxon>
        <taxon>Anopheles</taxon>
    </lineage>
</organism>
<accession>A0A182KIK0</accession>
<name>A0A182KIK0_9DIPT</name>
<feature type="region of interest" description="Disordered" evidence="1">
    <location>
        <begin position="1"/>
        <end position="40"/>
    </location>
</feature>
<dbReference type="EnsemblMetazoa" id="ACHR014273-RB">
    <property type="protein sequence ID" value="ACHR014273-PB"/>
    <property type="gene ID" value="ACHR014273"/>
</dbReference>
<sequence length="141" mass="15573">MHHRTGRLPELHHQRPARTVAAVPPRRQSSSANRTNSIPTGCNCTRSADSRGGVFDLGGLRQLGSSELFCIGLAEHELFVHHHESIGRQYLFGRFRLLLGLASLAHQAGIAERGRFAGVDGHNVRVLFVQTCVNSIDERIM</sequence>